<evidence type="ECO:0000313" key="2">
    <source>
        <dbReference type="Proteomes" id="UP000886998"/>
    </source>
</evidence>
<gene>
    <name evidence="1" type="ORF">TNIN_22641</name>
</gene>
<protein>
    <submittedName>
        <fullName evidence="1">Uncharacterized protein</fullName>
    </submittedName>
</protein>
<keyword evidence="2" id="KW-1185">Reference proteome</keyword>
<reference evidence="1" key="1">
    <citation type="submission" date="2020-08" db="EMBL/GenBank/DDBJ databases">
        <title>Multicomponent nature underlies the extraordinary mechanical properties of spider dragline silk.</title>
        <authorList>
            <person name="Kono N."/>
            <person name="Nakamura H."/>
            <person name="Mori M."/>
            <person name="Yoshida Y."/>
            <person name="Ohtoshi R."/>
            <person name="Malay A.D."/>
            <person name="Moran D.A.P."/>
            <person name="Tomita M."/>
            <person name="Numata K."/>
            <person name="Arakawa K."/>
        </authorList>
    </citation>
    <scope>NUCLEOTIDE SEQUENCE</scope>
</reference>
<dbReference type="Proteomes" id="UP000886998">
    <property type="component" value="Unassembled WGS sequence"/>
</dbReference>
<evidence type="ECO:0000313" key="1">
    <source>
        <dbReference type="EMBL" id="GFY68440.1"/>
    </source>
</evidence>
<organism evidence="1 2">
    <name type="scientific">Trichonephila inaurata madagascariensis</name>
    <dbReference type="NCBI Taxonomy" id="2747483"/>
    <lineage>
        <taxon>Eukaryota</taxon>
        <taxon>Metazoa</taxon>
        <taxon>Ecdysozoa</taxon>
        <taxon>Arthropoda</taxon>
        <taxon>Chelicerata</taxon>
        <taxon>Arachnida</taxon>
        <taxon>Araneae</taxon>
        <taxon>Araneomorphae</taxon>
        <taxon>Entelegynae</taxon>
        <taxon>Araneoidea</taxon>
        <taxon>Nephilidae</taxon>
        <taxon>Trichonephila</taxon>
        <taxon>Trichonephila inaurata</taxon>
    </lineage>
</organism>
<name>A0A8X6Y957_9ARAC</name>
<dbReference type="AlphaFoldDB" id="A0A8X6Y957"/>
<proteinExistence type="predicted"/>
<feature type="non-terminal residue" evidence="1">
    <location>
        <position position="33"/>
    </location>
</feature>
<sequence length="33" mass="3945">MNIDLIEMSFTKIHEMIWIGNEFPDTSMVRICE</sequence>
<dbReference type="EMBL" id="BMAV01017062">
    <property type="protein sequence ID" value="GFY68440.1"/>
    <property type="molecule type" value="Genomic_DNA"/>
</dbReference>
<accession>A0A8X6Y957</accession>
<comment type="caution">
    <text evidence="1">The sequence shown here is derived from an EMBL/GenBank/DDBJ whole genome shotgun (WGS) entry which is preliminary data.</text>
</comment>